<evidence type="ECO:0000259" key="3">
    <source>
        <dbReference type="Pfam" id="PF06580"/>
    </source>
</evidence>
<dbReference type="GO" id="GO:0000155">
    <property type="term" value="F:phosphorelay sensor kinase activity"/>
    <property type="evidence" value="ECO:0007669"/>
    <property type="project" value="InterPro"/>
</dbReference>
<evidence type="ECO:0000256" key="2">
    <source>
        <dbReference type="SAM" id="Phobius"/>
    </source>
</evidence>
<proteinExistence type="predicted"/>
<keyword evidence="2" id="KW-0812">Transmembrane</keyword>
<feature type="transmembrane region" description="Helical" evidence="2">
    <location>
        <begin position="71"/>
        <end position="90"/>
    </location>
</feature>
<keyword evidence="4" id="KW-0418">Kinase</keyword>
<dbReference type="Pfam" id="PF06580">
    <property type="entry name" value="His_kinase"/>
    <property type="match status" value="1"/>
</dbReference>
<dbReference type="AlphaFoldDB" id="A0A4V3GKN7"/>
<keyword evidence="5" id="KW-1185">Reference proteome</keyword>
<feature type="coiled-coil region" evidence="1">
    <location>
        <begin position="132"/>
        <end position="159"/>
    </location>
</feature>
<keyword evidence="2" id="KW-1133">Transmembrane helix</keyword>
<dbReference type="Proteomes" id="UP000294498">
    <property type="component" value="Unassembled WGS sequence"/>
</dbReference>
<dbReference type="PANTHER" id="PTHR34220">
    <property type="entry name" value="SENSOR HISTIDINE KINASE YPDA"/>
    <property type="match status" value="1"/>
</dbReference>
<protein>
    <submittedName>
        <fullName evidence="4">Histidine kinase</fullName>
    </submittedName>
</protein>
<feature type="domain" description="Signal transduction histidine kinase internal region" evidence="3">
    <location>
        <begin position="153"/>
        <end position="230"/>
    </location>
</feature>
<name>A0A4V3GKN7_9BACT</name>
<dbReference type="InterPro" id="IPR010559">
    <property type="entry name" value="Sig_transdc_His_kin_internal"/>
</dbReference>
<gene>
    <name evidence="4" type="ORF">EDB95_4210</name>
</gene>
<dbReference type="InterPro" id="IPR050640">
    <property type="entry name" value="Bact_2-comp_sensor_kinase"/>
</dbReference>
<reference evidence="4 5" key="1">
    <citation type="submission" date="2019-03" db="EMBL/GenBank/DDBJ databases">
        <title>Genomic Encyclopedia of Type Strains, Phase IV (KMG-IV): sequencing the most valuable type-strain genomes for metagenomic binning, comparative biology and taxonomic classification.</title>
        <authorList>
            <person name="Goeker M."/>
        </authorList>
    </citation>
    <scope>NUCLEOTIDE SEQUENCE [LARGE SCALE GENOMIC DNA]</scope>
    <source>
        <strain evidence="4 5">DSM 100059</strain>
    </source>
</reference>
<evidence type="ECO:0000313" key="5">
    <source>
        <dbReference type="Proteomes" id="UP000294498"/>
    </source>
</evidence>
<dbReference type="GO" id="GO:0016020">
    <property type="term" value="C:membrane"/>
    <property type="evidence" value="ECO:0007669"/>
    <property type="project" value="InterPro"/>
</dbReference>
<sequence length="341" mass="38743">MILATLVLALLLATYALSFVAVFKLGRGAGVQSAIIVGVRTTIIGMINIGVFLFCQRYVRWSERKKRTLRYLATAVLSFCLSILTDWVFFTWTSRGSTGNWHFYHEFPSIVLQASLNYMMVAAAHEVTILDYEKSKTLLENAELKAASMESAYQLLRQQTHPHFLFNALSMLKSLYKRDVPAGEAYLAHLVNFLRASLTNSQQKVSTVMDEIKLCNDYIVMQKIRFGNALHCDIQVPDEVMQTGAVPSFALQLLLENAIKHNEITAYAPLLIKVYYKDGWIVTENSIRPKAYIDVPSRKGLANLEERYRLISDERVLVGRENGLFSVSIKVLSYEDYHHRG</sequence>
<evidence type="ECO:0000313" key="4">
    <source>
        <dbReference type="EMBL" id="TDW96382.1"/>
    </source>
</evidence>
<keyword evidence="2" id="KW-0472">Membrane</keyword>
<accession>A0A4V3GKN7</accession>
<dbReference type="EMBL" id="SODV01000002">
    <property type="protein sequence ID" value="TDW96382.1"/>
    <property type="molecule type" value="Genomic_DNA"/>
</dbReference>
<keyword evidence="4" id="KW-0808">Transferase</keyword>
<evidence type="ECO:0000256" key="1">
    <source>
        <dbReference type="SAM" id="Coils"/>
    </source>
</evidence>
<feature type="transmembrane region" description="Helical" evidence="2">
    <location>
        <begin position="34"/>
        <end position="59"/>
    </location>
</feature>
<dbReference type="PANTHER" id="PTHR34220:SF7">
    <property type="entry name" value="SENSOR HISTIDINE KINASE YPDA"/>
    <property type="match status" value="1"/>
</dbReference>
<comment type="caution">
    <text evidence="4">The sequence shown here is derived from an EMBL/GenBank/DDBJ whole genome shotgun (WGS) entry which is preliminary data.</text>
</comment>
<organism evidence="4 5">
    <name type="scientific">Dinghuibacter silviterrae</name>
    <dbReference type="NCBI Taxonomy" id="1539049"/>
    <lineage>
        <taxon>Bacteria</taxon>
        <taxon>Pseudomonadati</taxon>
        <taxon>Bacteroidota</taxon>
        <taxon>Chitinophagia</taxon>
        <taxon>Chitinophagales</taxon>
        <taxon>Chitinophagaceae</taxon>
        <taxon>Dinghuibacter</taxon>
    </lineage>
</organism>
<keyword evidence="1" id="KW-0175">Coiled coil</keyword>